<dbReference type="PANTHER" id="PTHR35336">
    <property type="entry name" value="ADENOSYLCOBINAMIDE AMIDOHYDROLASE"/>
    <property type="match status" value="1"/>
</dbReference>
<dbReference type="InterPro" id="IPR002808">
    <property type="entry name" value="AdoCbi_amidolase"/>
</dbReference>
<dbReference type="Proteomes" id="UP001596028">
    <property type="component" value="Unassembled WGS sequence"/>
</dbReference>
<dbReference type="Pfam" id="PF01955">
    <property type="entry name" value="CbiZ"/>
    <property type="match status" value="1"/>
</dbReference>
<evidence type="ECO:0000313" key="1">
    <source>
        <dbReference type="EMBL" id="MFC4596648.1"/>
    </source>
</evidence>
<dbReference type="PANTHER" id="PTHR35336:SF5">
    <property type="entry name" value="ADENOSYLCOBINAMIDE AMIDOHYDROLASE"/>
    <property type="match status" value="1"/>
</dbReference>
<dbReference type="EMBL" id="JBHSEP010000001">
    <property type="protein sequence ID" value="MFC4596648.1"/>
    <property type="molecule type" value="Genomic_DNA"/>
</dbReference>
<keyword evidence="2" id="KW-1185">Reference proteome</keyword>
<evidence type="ECO:0000313" key="2">
    <source>
        <dbReference type="Proteomes" id="UP001596028"/>
    </source>
</evidence>
<gene>
    <name evidence="1" type="ORF">ACFO3S_00225</name>
</gene>
<sequence>MTQPFRGGADSYSSPLWPELRIGFRQDHLSVECGRIYQTLSNAPYRGGPGSGERFVNWKVPLDYDCSDPSEMMRQALIRWGYDPASTIGLQTAANIAHTSIVEEAGDECRLLVCASVGTGNAARAGVARETFPAYAPGTVNLVLLIDGRMTESAMVNAVISATEAKSAAFADLDVRDRSCGRVATGTSTDAVLVAVSQSERYRRIHRYAGAATTIGNALGRLVYAAVREAASSQGEP</sequence>
<dbReference type="InterPro" id="IPR052209">
    <property type="entry name" value="CbiZ"/>
</dbReference>
<proteinExistence type="predicted"/>
<dbReference type="RefSeq" id="WP_378090997.1">
    <property type="nucleotide sequence ID" value="NZ_JBHSEP010000001.1"/>
</dbReference>
<comment type="caution">
    <text evidence="1">The sequence shown here is derived from an EMBL/GenBank/DDBJ whole genome shotgun (WGS) entry which is preliminary data.</text>
</comment>
<accession>A0ABV9F5K7</accession>
<organism evidence="1 2">
    <name type="scientific">Cohnella hongkongensis</name>
    <dbReference type="NCBI Taxonomy" id="178337"/>
    <lineage>
        <taxon>Bacteria</taxon>
        <taxon>Bacillati</taxon>
        <taxon>Bacillota</taxon>
        <taxon>Bacilli</taxon>
        <taxon>Bacillales</taxon>
        <taxon>Paenibacillaceae</taxon>
        <taxon>Cohnella</taxon>
    </lineage>
</organism>
<name>A0ABV9F5K7_9BACL</name>
<protein>
    <submittedName>
        <fullName evidence="1">Adenosylcobinamide amidohydrolase</fullName>
    </submittedName>
</protein>
<reference evidence="2" key="1">
    <citation type="journal article" date="2019" name="Int. J. Syst. Evol. Microbiol.">
        <title>The Global Catalogue of Microorganisms (GCM) 10K type strain sequencing project: providing services to taxonomists for standard genome sequencing and annotation.</title>
        <authorList>
            <consortium name="The Broad Institute Genomics Platform"/>
            <consortium name="The Broad Institute Genome Sequencing Center for Infectious Disease"/>
            <person name="Wu L."/>
            <person name="Ma J."/>
        </authorList>
    </citation>
    <scope>NUCLEOTIDE SEQUENCE [LARGE SCALE GENOMIC DNA]</scope>
    <source>
        <strain evidence="2">CCUG 49571</strain>
    </source>
</reference>